<dbReference type="Proteomes" id="UP001620262">
    <property type="component" value="Unassembled WGS sequence"/>
</dbReference>
<dbReference type="SUPFAM" id="SSF54593">
    <property type="entry name" value="Glyoxalase/Bleomycin resistance protein/Dihydroxybiphenyl dioxygenase"/>
    <property type="match status" value="1"/>
</dbReference>
<dbReference type="InterPro" id="IPR004360">
    <property type="entry name" value="Glyas_Fos-R_dOase_dom"/>
</dbReference>
<accession>A0ABW8L1B9</accession>
<evidence type="ECO:0000256" key="1">
    <source>
        <dbReference type="ARBA" id="ARBA00001962"/>
    </source>
</evidence>
<organism evidence="6 7">
    <name type="scientific">Pseudoalteromonas rhizosphaerae</name>
    <dbReference type="NCBI Taxonomy" id="2518973"/>
    <lineage>
        <taxon>Bacteria</taxon>
        <taxon>Pseudomonadati</taxon>
        <taxon>Pseudomonadota</taxon>
        <taxon>Gammaproteobacteria</taxon>
        <taxon>Alteromonadales</taxon>
        <taxon>Pseudoalteromonadaceae</taxon>
        <taxon>Pseudoalteromonas</taxon>
    </lineage>
</organism>
<dbReference type="InterPro" id="IPR037523">
    <property type="entry name" value="VOC_core"/>
</dbReference>
<dbReference type="InterPro" id="IPR029068">
    <property type="entry name" value="Glyas_Bleomycin-R_OHBP_Dase"/>
</dbReference>
<protein>
    <submittedName>
        <fullName evidence="6">VOC family protein</fullName>
    </submittedName>
</protein>
<dbReference type="PROSITE" id="PS51819">
    <property type="entry name" value="VOC"/>
    <property type="match status" value="1"/>
</dbReference>
<name>A0ABW8L1B9_9GAMM</name>
<keyword evidence="3" id="KW-0677">Repeat</keyword>
<sequence>MYLFKDYKKIDHLAIAVRDLNEAIKYHQDVLGFELDTIRETKGKHTSMRSAVMVSEEFSVVLLVSNSRGSQIERYIEQYGTGVQHVAFQVEGIESVYEELKSKGMEFSTEILCDAGLKQAFSKRDPNTGMMYEFIERDGNFSFEESNINRLFERLESGESY</sequence>
<evidence type="ECO:0000256" key="3">
    <source>
        <dbReference type="ARBA" id="ARBA00022737"/>
    </source>
</evidence>
<dbReference type="InterPro" id="IPR005956">
    <property type="entry name" value="4OHPhenylPyrv_dOase"/>
</dbReference>
<comment type="caution">
    <text evidence="6">The sequence shown here is derived from an EMBL/GenBank/DDBJ whole genome shotgun (WGS) entry which is preliminary data.</text>
</comment>
<reference evidence="6 7" key="1">
    <citation type="submission" date="2024-11" db="EMBL/GenBank/DDBJ databases">
        <title>The Natural Products Discovery Center: Release of the First 8490 Sequenced Strains for Exploring Actinobacteria Biosynthetic Diversity.</title>
        <authorList>
            <person name="Kalkreuter E."/>
            <person name="Kautsar S.A."/>
            <person name="Yang D."/>
            <person name="Bader C.D."/>
            <person name="Teijaro C.N."/>
            <person name="Fluegel L."/>
            <person name="Davis C.M."/>
            <person name="Simpson J.R."/>
            <person name="Lauterbach L."/>
            <person name="Steele A.D."/>
            <person name="Gui C."/>
            <person name="Meng S."/>
            <person name="Li G."/>
            <person name="Viehrig K."/>
            <person name="Ye F."/>
            <person name="Su P."/>
            <person name="Kiefer A.F."/>
            <person name="Nichols A."/>
            <person name="Cepeda A.J."/>
            <person name="Yan W."/>
            <person name="Fan B."/>
            <person name="Jiang Y."/>
            <person name="Adhikari A."/>
            <person name="Zheng C.-J."/>
            <person name="Schuster L."/>
            <person name="Cowan T.M."/>
            <person name="Smanski M.J."/>
            <person name="Chevrette M.G."/>
            <person name="De Carvalho L.P.S."/>
            <person name="Shen B."/>
        </authorList>
    </citation>
    <scope>NUCLEOTIDE SEQUENCE [LARGE SCALE GENOMIC DNA]</scope>
    <source>
        <strain evidence="6 7">NPDC078403</strain>
    </source>
</reference>
<evidence type="ECO:0000313" key="7">
    <source>
        <dbReference type="Proteomes" id="UP001620262"/>
    </source>
</evidence>
<feature type="domain" description="VOC" evidence="5">
    <location>
        <begin position="9"/>
        <end position="137"/>
    </location>
</feature>
<keyword evidence="7" id="KW-1185">Reference proteome</keyword>
<keyword evidence="4" id="KW-0408">Iron</keyword>
<evidence type="ECO:0000256" key="2">
    <source>
        <dbReference type="ARBA" id="ARBA00005877"/>
    </source>
</evidence>
<comment type="similarity">
    <text evidence="2">Belongs to the 4HPPD family.</text>
</comment>
<evidence type="ECO:0000313" key="6">
    <source>
        <dbReference type="EMBL" id="MFK3865831.1"/>
    </source>
</evidence>
<evidence type="ECO:0000259" key="5">
    <source>
        <dbReference type="PROSITE" id="PS51819"/>
    </source>
</evidence>
<gene>
    <name evidence="6" type="ORF">ACI2JU_18440</name>
</gene>
<dbReference type="RefSeq" id="WP_404676143.1">
    <property type="nucleotide sequence ID" value="NZ_JBJDOT010000031.1"/>
</dbReference>
<dbReference type="Gene3D" id="3.10.180.10">
    <property type="entry name" value="2,3-Dihydroxybiphenyl 1,2-Dioxygenase, domain 1"/>
    <property type="match status" value="1"/>
</dbReference>
<evidence type="ECO:0000256" key="4">
    <source>
        <dbReference type="ARBA" id="ARBA00023004"/>
    </source>
</evidence>
<proteinExistence type="inferred from homology"/>
<dbReference type="Pfam" id="PF00903">
    <property type="entry name" value="Glyoxalase"/>
    <property type="match status" value="1"/>
</dbReference>
<dbReference type="PANTHER" id="PTHR11959">
    <property type="entry name" value="4-HYDROXYPHENYLPYRUVATE DIOXYGENASE"/>
    <property type="match status" value="1"/>
</dbReference>
<comment type="cofactor">
    <cofactor evidence="1">
        <name>Fe cation</name>
        <dbReference type="ChEBI" id="CHEBI:24875"/>
    </cofactor>
</comment>
<dbReference type="PANTHER" id="PTHR11959:SF1">
    <property type="entry name" value="4-HYDROXYPHENYLPYRUVATE DIOXYGENASE"/>
    <property type="match status" value="1"/>
</dbReference>
<dbReference type="EMBL" id="JBJDOT010000031">
    <property type="protein sequence ID" value="MFK3865831.1"/>
    <property type="molecule type" value="Genomic_DNA"/>
</dbReference>